<sequence>MKKPLLLAFAMSLCALTALNAQEIEYNNNVYEVKGTSILLNGYDITESLTLDDQKAIFREHEAKAGEFREMKRNERIQNRAIAKAYRKELKEEERAKRMTNNEKKYVFF</sequence>
<keyword evidence="1" id="KW-0732">Signal</keyword>
<dbReference type="STRING" id="1347342.BN863_32610"/>
<organism evidence="2 3">
    <name type="scientific">Formosa agariphila (strain DSM 15362 / KCTC 12365 / LMG 23005 / KMM 3901 / M-2Alg 35-1)</name>
    <dbReference type="NCBI Taxonomy" id="1347342"/>
    <lineage>
        <taxon>Bacteria</taxon>
        <taxon>Pseudomonadati</taxon>
        <taxon>Bacteroidota</taxon>
        <taxon>Flavobacteriia</taxon>
        <taxon>Flavobacteriales</taxon>
        <taxon>Flavobacteriaceae</taxon>
        <taxon>Formosa</taxon>
    </lineage>
</organism>
<gene>
    <name evidence="2" type="ORF">BN863_32610</name>
</gene>
<reference evidence="2 3" key="1">
    <citation type="journal article" date="2013" name="Appl. Environ. Microbiol.">
        <title>The genome of the alga-associated marine flavobacterium Formosa agariphila KMM 3901T reveals a broad potential for degradation of algal polysaccharides.</title>
        <authorList>
            <person name="Mann A.J."/>
            <person name="Hahnke R.L."/>
            <person name="Huang S."/>
            <person name="Werner J."/>
            <person name="Xing P."/>
            <person name="Barbeyron T."/>
            <person name="Huettel B."/>
            <person name="Stueber K."/>
            <person name="Reinhardt R."/>
            <person name="Harder J."/>
            <person name="Gloeckner F.O."/>
            <person name="Amann R.I."/>
            <person name="Teeling H."/>
        </authorList>
    </citation>
    <scope>NUCLEOTIDE SEQUENCE [LARGE SCALE GENOMIC DNA]</scope>
    <source>
        <strain evidence="3">DSM 15362 / KCTC 12365 / LMG 23005 / KMM 3901</strain>
    </source>
</reference>
<dbReference type="EMBL" id="HG315671">
    <property type="protein sequence ID" value="CDF80973.1"/>
    <property type="molecule type" value="Genomic_DNA"/>
</dbReference>
<dbReference type="AlphaFoldDB" id="T2KR33"/>
<dbReference type="PATRIC" id="fig|1347342.6.peg.3289"/>
<dbReference type="RefSeq" id="WP_038532378.1">
    <property type="nucleotide sequence ID" value="NZ_HG315671.1"/>
</dbReference>
<dbReference type="Proteomes" id="UP000016160">
    <property type="component" value="Chromosome"/>
</dbReference>
<dbReference type="OrthoDB" id="1454376at2"/>
<evidence type="ECO:0000256" key="1">
    <source>
        <dbReference type="SAM" id="SignalP"/>
    </source>
</evidence>
<feature type="chain" id="PRO_5004602812" evidence="1">
    <location>
        <begin position="22"/>
        <end position="109"/>
    </location>
</feature>
<dbReference type="HOGENOM" id="CLU_2179967_0_0_10"/>
<evidence type="ECO:0000313" key="2">
    <source>
        <dbReference type="EMBL" id="CDF80973.1"/>
    </source>
</evidence>
<keyword evidence="3" id="KW-1185">Reference proteome</keyword>
<feature type="signal peptide" evidence="1">
    <location>
        <begin position="1"/>
        <end position="21"/>
    </location>
</feature>
<protein>
    <submittedName>
        <fullName evidence="2">Uncharacterized protein</fullName>
    </submittedName>
</protein>
<name>T2KR33_FORAG</name>
<proteinExistence type="predicted"/>
<evidence type="ECO:0000313" key="3">
    <source>
        <dbReference type="Proteomes" id="UP000016160"/>
    </source>
</evidence>
<accession>T2KR33</accession>